<dbReference type="Pfam" id="PF08402">
    <property type="entry name" value="TOBE_2"/>
    <property type="match status" value="1"/>
</dbReference>
<dbReference type="Gene3D" id="2.40.50.100">
    <property type="match status" value="1"/>
</dbReference>
<dbReference type="InterPro" id="IPR003593">
    <property type="entry name" value="AAA+_ATPase"/>
</dbReference>
<evidence type="ECO:0000313" key="6">
    <source>
        <dbReference type="EMBL" id="AAZ93587.1"/>
    </source>
</evidence>
<evidence type="ECO:0000256" key="2">
    <source>
        <dbReference type="ARBA" id="ARBA00022448"/>
    </source>
</evidence>
<dbReference type="GO" id="GO:0016887">
    <property type="term" value="F:ATP hydrolysis activity"/>
    <property type="evidence" value="ECO:0007669"/>
    <property type="project" value="InterPro"/>
</dbReference>
<dbReference type="InterPro" id="IPR017871">
    <property type="entry name" value="ABC_transporter-like_CS"/>
</dbReference>
<feature type="domain" description="ABC transporter" evidence="5">
    <location>
        <begin position="3"/>
        <end position="239"/>
    </location>
</feature>
<dbReference type="GO" id="GO:0005524">
    <property type="term" value="F:ATP binding"/>
    <property type="evidence" value="ECO:0007669"/>
    <property type="project" value="UniProtKB-KW"/>
</dbReference>
<dbReference type="SMART" id="SM00382">
    <property type="entry name" value="AAA"/>
    <property type="match status" value="1"/>
</dbReference>
<dbReference type="SUPFAM" id="SSF50331">
    <property type="entry name" value="MOP-like"/>
    <property type="match status" value="1"/>
</dbReference>
<organism evidence="6">
    <name type="scientific">Paracoccus pantotrophus</name>
    <name type="common">Thiosphaera pantotropha</name>
    <dbReference type="NCBI Taxonomy" id="82367"/>
    <lineage>
        <taxon>Bacteria</taxon>
        <taxon>Pseudomonadati</taxon>
        <taxon>Pseudomonadota</taxon>
        <taxon>Alphaproteobacteria</taxon>
        <taxon>Rhodobacterales</taxon>
        <taxon>Paracoccaceae</taxon>
        <taxon>Paracoccus</taxon>
    </lineage>
</organism>
<evidence type="ECO:0000256" key="4">
    <source>
        <dbReference type="ARBA" id="ARBA00022840"/>
    </source>
</evidence>
<reference evidence="6" key="1">
    <citation type="journal article" date="2006" name="Microbiology">
        <title>Identification of a transposable genomic island of Paracoccus pantotrophus DSM 11072 by its transposition to a novel entrapment vector pMMB2.</title>
        <authorList>
            <person name="Mikosa M."/>
            <person name="Sochacka-Pietal M."/>
            <person name="Baj J."/>
            <person name="Bartosik D."/>
        </authorList>
    </citation>
    <scope>NUCLEOTIDE SEQUENCE</scope>
    <source>
        <strain evidence="6">DSM 11072</strain>
    </source>
</reference>
<dbReference type="EMBL" id="DQ149577">
    <property type="protein sequence ID" value="AAZ93587.1"/>
    <property type="molecule type" value="Genomic_DNA"/>
</dbReference>
<dbReference type="PROSITE" id="PS50893">
    <property type="entry name" value="ABC_TRANSPORTER_2"/>
    <property type="match status" value="1"/>
</dbReference>
<dbReference type="InterPro" id="IPR050093">
    <property type="entry name" value="ABC_SmlMolc_Importer"/>
</dbReference>
<evidence type="ECO:0000256" key="1">
    <source>
        <dbReference type="ARBA" id="ARBA00005417"/>
    </source>
</evidence>
<dbReference type="Gene3D" id="3.40.50.300">
    <property type="entry name" value="P-loop containing nucleotide triphosphate hydrolases"/>
    <property type="match status" value="1"/>
</dbReference>
<protein>
    <submittedName>
        <fullName evidence="6">Putative ABC transporter</fullName>
    </submittedName>
</protein>
<keyword evidence="2" id="KW-0813">Transport</keyword>
<dbReference type="FunFam" id="3.40.50.300:FF:000042">
    <property type="entry name" value="Maltose/maltodextrin ABC transporter, ATP-binding protein"/>
    <property type="match status" value="1"/>
</dbReference>
<proteinExistence type="inferred from homology"/>
<keyword evidence="3" id="KW-0547">Nucleotide-binding</keyword>
<dbReference type="InterPro" id="IPR008995">
    <property type="entry name" value="Mo/tungstate-bd_C_term_dom"/>
</dbReference>
<dbReference type="PANTHER" id="PTHR42781:SF4">
    <property type="entry name" value="SPERMIDINE_PUTRESCINE IMPORT ATP-BINDING PROTEIN POTA"/>
    <property type="match status" value="1"/>
</dbReference>
<accession>Q3S8F8</accession>
<comment type="similarity">
    <text evidence="1">Belongs to the ABC transporter superfamily.</text>
</comment>
<dbReference type="GO" id="GO:0043190">
    <property type="term" value="C:ATP-binding cassette (ABC) transporter complex"/>
    <property type="evidence" value="ECO:0007669"/>
    <property type="project" value="InterPro"/>
</dbReference>
<dbReference type="AlphaFoldDB" id="Q3S8F8"/>
<dbReference type="PROSITE" id="PS00211">
    <property type="entry name" value="ABC_TRANSPORTER_1"/>
    <property type="match status" value="1"/>
</dbReference>
<dbReference type="RefSeq" id="WP_114669270.1">
    <property type="nucleotide sequence ID" value="NZ_CP038206.1"/>
</dbReference>
<dbReference type="GO" id="GO:0140359">
    <property type="term" value="F:ABC-type transporter activity"/>
    <property type="evidence" value="ECO:0007669"/>
    <property type="project" value="UniProtKB-ARBA"/>
</dbReference>
<keyword evidence="4" id="KW-0067">ATP-binding</keyword>
<dbReference type="SUPFAM" id="SSF52540">
    <property type="entry name" value="P-loop containing nucleoside triphosphate hydrolases"/>
    <property type="match status" value="1"/>
</dbReference>
<dbReference type="InterPro" id="IPR027417">
    <property type="entry name" value="P-loop_NTPase"/>
</dbReference>
<evidence type="ECO:0000259" key="5">
    <source>
        <dbReference type="PROSITE" id="PS50893"/>
    </source>
</evidence>
<dbReference type="Pfam" id="PF00005">
    <property type="entry name" value="ABC_tran"/>
    <property type="match status" value="1"/>
</dbReference>
<dbReference type="InterPro" id="IPR013611">
    <property type="entry name" value="Transp-assoc_OB_typ2"/>
</dbReference>
<sequence>MSIEIKHLKKAYGALTVVPDVSFTVNDGEFISLLGPSGCGKTTTLRCIAGLEEASGGSIAIGGKVVSAPEKGISVPTHQRNIGMVFQSYAIWPHMTVAQNVGFPLKNRGSNAAEVEAAVAEALTVVELGHLGGRYPSELSGGQQQRVALARAIVGKPAILLFDEPLSNLDAKLRESTRLEIRRIQKHLNVAAVYVTHDQEEALSMSDRIIVMNRGEIQQIGKPQDLYRNPANRFVADFVGKASFLEVTREGSSGLCTKDGMLLPATIAQAEGVTGASELMLRPEIVDIARDADPASGKISVRGQILAAQYLGAVTEYHVAALGGQVKVTSTRDYDVGSEVALSFAAEDARLVAV</sequence>
<evidence type="ECO:0000256" key="3">
    <source>
        <dbReference type="ARBA" id="ARBA00022741"/>
    </source>
</evidence>
<name>Q3S8F8_PARPN</name>
<dbReference type="PANTHER" id="PTHR42781">
    <property type="entry name" value="SPERMIDINE/PUTRESCINE IMPORT ATP-BINDING PROTEIN POTA"/>
    <property type="match status" value="1"/>
</dbReference>
<dbReference type="InterPro" id="IPR003439">
    <property type="entry name" value="ABC_transporter-like_ATP-bd"/>
</dbReference>